<evidence type="ECO:0000313" key="3">
    <source>
        <dbReference type="Proteomes" id="UP001596058"/>
    </source>
</evidence>
<reference evidence="3" key="1">
    <citation type="journal article" date="2019" name="Int. J. Syst. Evol. Microbiol.">
        <title>The Global Catalogue of Microorganisms (GCM) 10K type strain sequencing project: providing services to taxonomists for standard genome sequencing and annotation.</title>
        <authorList>
            <consortium name="The Broad Institute Genomics Platform"/>
            <consortium name="The Broad Institute Genome Sequencing Center for Infectious Disease"/>
            <person name="Wu L."/>
            <person name="Ma J."/>
        </authorList>
    </citation>
    <scope>NUCLEOTIDE SEQUENCE [LARGE SCALE GENOMIC DNA]</scope>
    <source>
        <strain evidence="3">CCUG 53903</strain>
    </source>
</reference>
<dbReference type="InterPro" id="IPR000792">
    <property type="entry name" value="Tscrpt_reg_LuxR_C"/>
</dbReference>
<dbReference type="Pfam" id="PF00196">
    <property type="entry name" value="GerE"/>
    <property type="match status" value="1"/>
</dbReference>
<dbReference type="EMBL" id="JBHSPA010000027">
    <property type="protein sequence ID" value="MFC5826997.1"/>
    <property type="molecule type" value="Genomic_DNA"/>
</dbReference>
<keyword evidence="3" id="KW-1185">Reference proteome</keyword>
<comment type="caution">
    <text evidence="2">The sequence shown here is derived from an EMBL/GenBank/DDBJ whole genome shotgun (WGS) entry which is preliminary data.</text>
</comment>
<proteinExistence type="predicted"/>
<accession>A0ABW1CN89</accession>
<name>A0ABW1CN89_9ACTN</name>
<dbReference type="CDD" id="cd06170">
    <property type="entry name" value="LuxR_C_like"/>
    <property type="match status" value="1"/>
</dbReference>
<dbReference type="InterPro" id="IPR036388">
    <property type="entry name" value="WH-like_DNA-bd_sf"/>
</dbReference>
<dbReference type="SMART" id="SM00421">
    <property type="entry name" value="HTH_LUXR"/>
    <property type="match status" value="1"/>
</dbReference>
<evidence type="ECO:0000259" key="1">
    <source>
        <dbReference type="PROSITE" id="PS50043"/>
    </source>
</evidence>
<sequence>MSECTGARVQVRLAHPLYGELVRADLSASRARLLAARLAGAALAAPLRRRDDALRAGIWQLEGGAVTRPDIVGLGARQAIERADLALAERLARAARDAEPGPHADALLAEILEYRGFSEEAAAVLSDVPPPGPERVRWALARSDTLYFGSGDIEAAVEAMDLAGGDLVEGNRAWIFMFDGRCAAVIETARRLLAWESADPQAVLWATASATAAAGFLGRPAEAAFFFERGQALMAAHPGEYPWAVVQHNIGRCLACLALGDLVTAWQVAEEDYREILAGPAPLMGAGSVGFRGLVECAQGRPVTAAQSLCEAVCALENRDAVRLTGVFMAGLGTASTLVGDDAAARTWVERAIWRDNGANRVFAPWIMLADAWSRAAAGELTDAADSARRAASLARDIGLPTVECQAHYDVARLGAAADLTRLEELSVRLGTPLSRAQATAARGLAGLDGDALCAAATGFARLGHDLLAAEAVTAGARAYRRSGLAGKAGMAVERAAWLRDRCEGSVTPLLEQDSTAVLTRREREVAVLAARHSSKQVAERLGLTVATVNNNLARVYAKLGISSRADLSALLDS</sequence>
<evidence type="ECO:0000313" key="2">
    <source>
        <dbReference type="EMBL" id="MFC5826997.1"/>
    </source>
</evidence>
<dbReference type="InterPro" id="IPR016032">
    <property type="entry name" value="Sig_transdc_resp-reg_C-effctor"/>
</dbReference>
<organism evidence="2 3">
    <name type="scientific">Nonomuraea insulae</name>
    <dbReference type="NCBI Taxonomy" id="1616787"/>
    <lineage>
        <taxon>Bacteria</taxon>
        <taxon>Bacillati</taxon>
        <taxon>Actinomycetota</taxon>
        <taxon>Actinomycetes</taxon>
        <taxon>Streptosporangiales</taxon>
        <taxon>Streptosporangiaceae</taxon>
        <taxon>Nonomuraea</taxon>
    </lineage>
</organism>
<protein>
    <submittedName>
        <fullName evidence="2">LuxR C-terminal-related transcriptional regulator</fullName>
    </submittedName>
</protein>
<dbReference type="Gene3D" id="1.10.10.10">
    <property type="entry name" value="Winged helix-like DNA-binding domain superfamily/Winged helix DNA-binding domain"/>
    <property type="match status" value="1"/>
</dbReference>
<dbReference type="PROSITE" id="PS50043">
    <property type="entry name" value="HTH_LUXR_2"/>
    <property type="match status" value="1"/>
</dbReference>
<gene>
    <name evidence="2" type="ORF">ACFPZ3_24250</name>
</gene>
<dbReference type="Proteomes" id="UP001596058">
    <property type="component" value="Unassembled WGS sequence"/>
</dbReference>
<dbReference type="SUPFAM" id="SSF46894">
    <property type="entry name" value="C-terminal effector domain of the bipartite response regulators"/>
    <property type="match status" value="1"/>
</dbReference>
<feature type="domain" description="HTH luxR-type" evidence="1">
    <location>
        <begin position="512"/>
        <end position="574"/>
    </location>
</feature>